<dbReference type="Gene3D" id="3.30.565.10">
    <property type="entry name" value="Histidine kinase-like ATPase, C-terminal domain"/>
    <property type="match status" value="1"/>
</dbReference>
<keyword evidence="10" id="KW-1185">Reference proteome</keyword>
<dbReference type="Gene3D" id="1.20.140.20">
    <property type="entry name" value="Alpha-ketoacid/pyruvate dehydrogenase kinase, N-terminal domain"/>
    <property type="match status" value="1"/>
</dbReference>
<dbReference type="SUPFAM" id="SSF55874">
    <property type="entry name" value="ATPase domain of HSP90 chaperone/DNA topoisomerase II/histidine kinase"/>
    <property type="match status" value="1"/>
</dbReference>
<evidence type="ECO:0000259" key="8">
    <source>
        <dbReference type="Pfam" id="PF10436"/>
    </source>
</evidence>
<protein>
    <recommendedName>
        <fullName evidence="7">Protein-serine/threonine kinase</fullName>
        <ecNumber evidence="7">2.7.11.-</ecNumber>
    </recommendedName>
</protein>
<sequence length="466" mass="52120">MLLRSYARAGTLVAKRWCKPCQVRHSTATALHFYQNRQLELYASKDAKRLTLRQLVSLSNSLIPAPFSNMSPVGLLWAGHGRGPSDQGTEPASHADSCSFRLCQAANYVRTELAIRIAHRLRDLQTLPYVVVTQEGVARVYELYWSAFEEFRRFPQINTLADNDVFCQSLNRLLHEHATVIPNLTLGLSLSSPHIAPEVLDSFMRRMLTSRISRRVLVEHHIALSNSFRHQSQERSDSEQPVGIIYTGLNVTQSIQKCVMLLKESSRSDTLWPEVIISGHLDTKFSYIREHIEYIVFELIKNAMWATVVKYRGSPLPPIQATIVAGEDDVGIRISDQGGGLTTPHIKSPSDLFSFSHIRNASRMDNSRLGTLRTVSSDPRGVMATVDEQLSSRAVDQREPVPQCSEGPEDGIELGIHPRMGIGLPMSNIYATYFGGSLELISLDGWGTDVYLRLPKLGTQLEGIEV</sequence>
<evidence type="ECO:0000256" key="1">
    <source>
        <dbReference type="ARBA" id="ARBA00006155"/>
    </source>
</evidence>
<dbReference type="PANTHER" id="PTHR11947">
    <property type="entry name" value="PYRUVATE DEHYDROGENASE KINASE"/>
    <property type="match status" value="1"/>
</dbReference>
<dbReference type="InterPro" id="IPR036784">
    <property type="entry name" value="AK/P_DHK_N_sf"/>
</dbReference>
<feature type="domain" description="Branched-chain alpha-ketoacid dehydrogenase kinase/Pyruvate dehydrogenase kinase N-terminal" evidence="8">
    <location>
        <begin position="101"/>
        <end position="245"/>
    </location>
</feature>
<evidence type="ECO:0000256" key="3">
    <source>
        <dbReference type="ARBA" id="ARBA00022741"/>
    </source>
</evidence>
<accession>A0A166VSF9</accession>
<dbReference type="GO" id="GO:0010906">
    <property type="term" value="P:regulation of glucose metabolic process"/>
    <property type="evidence" value="ECO:0007669"/>
    <property type="project" value="TreeGrafter"/>
</dbReference>
<evidence type="ECO:0000256" key="6">
    <source>
        <dbReference type="ARBA" id="ARBA00023128"/>
    </source>
</evidence>
<evidence type="ECO:0000256" key="4">
    <source>
        <dbReference type="ARBA" id="ARBA00022777"/>
    </source>
</evidence>
<evidence type="ECO:0000256" key="7">
    <source>
        <dbReference type="RuleBase" id="RU366032"/>
    </source>
</evidence>
<dbReference type="STRING" id="436010.A0A166VSF9"/>
<dbReference type="PANTHER" id="PTHR11947:SF25">
    <property type="entry name" value="[PYRUVATE DEHYDROGENASE (ACETYL-TRANSFERRING)] KINASE 2, MITOCHONDRIAL"/>
    <property type="match status" value="1"/>
</dbReference>
<dbReference type="InterPro" id="IPR018955">
    <property type="entry name" value="BCDHK/PDK_N"/>
</dbReference>
<gene>
    <name evidence="9" type="ORF">FIBSPDRAFT_438784</name>
</gene>
<dbReference type="AlphaFoldDB" id="A0A166VSF9"/>
<keyword evidence="3 7" id="KW-0547">Nucleotide-binding</keyword>
<dbReference type="SUPFAM" id="SSF69012">
    <property type="entry name" value="alpha-ketoacid dehydrogenase kinase, N-terminal domain"/>
    <property type="match status" value="1"/>
</dbReference>
<organism evidence="9 10">
    <name type="scientific">Athelia psychrophila</name>
    <dbReference type="NCBI Taxonomy" id="1759441"/>
    <lineage>
        <taxon>Eukaryota</taxon>
        <taxon>Fungi</taxon>
        <taxon>Dikarya</taxon>
        <taxon>Basidiomycota</taxon>
        <taxon>Agaricomycotina</taxon>
        <taxon>Agaricomycetes</taxon>
        <taxon>Agaricomycetidae</taxon>
        <taxon>Atheliales</taxon>
        <taxon>Atheliaceae</taxon>
        <taxon>Athelia</taxon>
    </lineage>
</organism>
<keyword evidence="4 7" id="KW-0418">Kinase</keyword>
<dbReference type="OrthoDB" id="3264224at2759"/>
<dbReference type="EC" id="2.7.11.-" evidence="7"/>
<proteinExistence type="inferred from homology"/>
<evidence type="ECO:0000256" key="2">
    <source>
        <dbReference type="ARBA" id="ARBA00022679"/>
    </source>
</evidence>
<evidence type="ECO:0000256" key="5">
    <source>
        <dbReference type="ARBA" id="ARBA00022840"/>
    </source>
</evidence>
<dbReference type="InterPro" id="IPR036890">
    <property type="entry name" value="HATPase_C_sf"/>
</dbReference>
<keyword evidence="5 7" id="KW-0067">ATP-binding</keyword>
<dbReference type="Pfam" id="PF10436">
    <property type="entry name" value="BCDHK_Adom3"/>
    <property type="match status" value="1"/>
</dbReference>
<keyword evidence="6 7" id="KW-0496">Mitochondrion</keyword>
<dbReference type="EMBL" id="KV417484">
    <property type="protein sequence ID" value="KZP33016.1"/>
    <property type="molecule type" value="Genomic_DNA"/>
</dbReference>
<keyword evidence="2 7" id="KW-0808">Transferase</keyword>
<evidence type="ECO:0000313" key="9">
    <source>
        <dbReference type="EMBL" id="KZP33016.1"/>
    </source>
</evidence>
<dbReference type="GO" id="GO:0005759">
    <property type="term" value="C:mitochondrial matrix"/>
    <property type="evidence" value="ECO:0007669"/>
    <property type="project" value="UniProtKB-SubCell"/>
</dbReference>
<dbReference type="GO" id="GO:0004740">
    <property type="term" value="F:pyruvate dehydrogenase (acetyl-transferring) kinase activity"/>
    <property type="evidence" value="ECO:0007669"/>
    <property type="project" value="TreeGrafter"/>
</dbReference>
<name>A0A166VSF9_9AGAM</name>
<dbReference type="InterPro" id="IPR039028">
    <property type="entry name" value="BCKD/PDK"/>
</dbReference>
<evidence type="ECO:0000313" key="10">
    <source>
        <dbReference type="Proteomes" id="UP000076532"/>
    </source>
</evidence>
<comment type="similarity">
    <text evidence="1 7">Belongs to the PDK/BCKDK protein kinase family.</text>
</comment>
<comment type="subcellular location">
    <subcellularLocation>
        <location evidence="7">Mitochondrion matrix</location>
    </subcellularLocation>
</comment>
<reference evidence="9 10" key="1">
    <citation type="journal article" date="2016" name="Mol. Biol. Evol.">
        <title>Comparative Genomics of Early-Diverging Mushroom-Forming Fungi Provides Insights into the Origins of Lignocellulose Decay Capabilities.</title>
        <authorList>
            <person name="Nagy L.G."/>
            <person name="Riley R."/>
            <person name="Tritt A."/>
            <person name="Adam C."/>
            <person name="Daum C."/>
            <person name="Floudas D."/>
            <person name="Sun H."/>
            <person name="Yadav J.S."/>
            <person name="Pangilinan J."/>
            <person name="Larsson K.H."/>
            <person name="Matsuura K."/>
            <person name="Barry K."/>
            <person name="Labutti K."/>
            <person name="Kuo R."/>
            <person name="Ohm R.A."/>
            <person name="Bhattacharya S.S."/>
            <person name="Shirouzu T."/>
            <person name="Yoshinaga Y."/>
            <person name="Martin F.M."/>
            <person name="Grigoriev I.V."/>
            <person name="Hibbett D.S."/>
        </authorList>
    </citation>
    <scope>NUCLEOTIDE SEQUENCE [LARGE SCALE GENOMIC DNA]</scope>
    <source>
        <strain evidence="9 10">CBS 109695</strain>
    </source>
</reference>
<dbReference type="GO" id="GO:0005524">
    <property type="term" value="F:ATP binding"/>
    <property type="evidence" value="ECO:0007669"/>
    <property type="project" value="UniProtKB-UniRule"/>
</dbReference>
<dbReference type="Proteomes" id="UP000076532">
    <property type="component" value="Unassembled WGS sequence"/>
</dbReference>